<feature type="coiled-coil region" evidence="1">
    <location>
        <begin position="28"/>
        <end position="62"/>
    </location>
</feature>
<dbReference type="EMBL" id="PIXC01000012">
    <property type="protein sequence ID" value="PKE26175.1"/>
    <property type="molecule type" value="Genomic_DNA"/>
</dbReference>
<dbReference type="AlphaFoldDB" id="A0A855GTP3"/>
<reference evidence="3 4" key="1">
    <citation type="submission" date="2017-12" db="EMBL/GenBank/DDBJ databases">
        <title>Genomics of Macrococcus caseolyticus.</title>
        <authorList>
            <person name="MacFadyen A.C."/>
            <person name="Paterson G.K."/>
        </authorList>
    </citation>
    <scope>NUCLEOTIDE SEQUENCE [LARGE SCALE GENOMIC DNA]</scope>
    <source>
        <strain evidence="3 4">5788_EF188</strain>
    </source>
</reference>
<name>A0A855GTP3_9STAP</name>
<proteinExistence type="predicted"/>
<keyword evidence="2" id="KW-1133">Transmembrane helix</keyword>
<keyword evidence="2" id="KW-0812">Transmembrane</keyword>
<evidence type="ECO:0000313" key="4">
    <source>
        <dbReference type="Proteomes" id="UP000233482"/>
    </source>
</evidence>
<dbReference type="Proteomes" id="UP000233482">
    <property type="component" value="Unassembled WGS sequence"/>
</dbReference>
<sequence>MIKKFIDRLDNLSTEGWIAIMNYIDVSLDKLNDRSQKNEEKVDKLRKEFDELKDEVGDVKAIIDSNTELSKTIKKTALGTVVTLVIGYIGFKLGIVR</sequence>
<evidence type="ECO:0000256" key="2">
    <source>
        <dbReference type="SAM" id="Phobius"/>
    </source>
</evidence>
<dbReference type="RefSeq" id="WP_101144241.1">
    <property type="nucleotide sequence ID" value="NZ_CP095314.1"/>
</dbReference>
<gene>
    <name evidence="3" type="ORF">CW686_06610</name>
</gene>
<keyword evidence="1" id="KW-0175">Coiled coil</keyword>
<accession>A0A855GTP3</accession>
<keyword evidence="2" id="KW-0472">Membrane</keyword>
<protein>
    <submittedName>
        <fullName evidence="3">Uncharacterized protein</fullName>
    </submittedName>
</protein>
<feature type="transmembrane region" description="Helical" evidence="2">
    <location>
        <begin position="76"/>
        <end position="95"/>
    </location>
</feature>
<evidence type="ECO:0000256" key="1">
    <source>
        <dbReference type="SAM" id="Coils"/>
    </source>
</evidence>
<comment type="caution">
    <text evidence="3">The sequence shown here is derived from an EMBL/GenBank/DDBJ whole genome shotgun (WGS) entry which is preliminary data.</text>
</comment>
<organism evidence="3 4">
    <name type="scientific">Macrococcoides caseolyticum</name>
    <dbReference type="NCBI Taxonomy" id="69966"/>
    <lineage>
        <taxon>Bacteria</taxon>
        <taxon>Bacillati</taxon>
        <taxon>Bacillota</taxon>
        <taxon>Bacilli</taxon>
        <taxon>Bacillales</taxon>
        <taxon>Staphylococcaceae</taxon>
        <taxon>Macrococcoides</taxon>
    </lineage>
</organism>
<evidence type="ECO:0000313" key="3">
    <source>
        <dbReference type="EMBL" id="PKE26175.1"/>
    </source>
</evidence>